<feature type="transmembrane region" description="Helical" evidence="1">
    <location>
        <begin position="111"/>
        <end position="129"/>
    </location>
</feature>
<dbReference type="PANTHER" id="PTHR45228">
    <property type="entry name" value="CYCLIC DI-GMP PHOSPHODIESTERASE TM_0186-RELATED"/>
    <property type="match status" value="1"/>
</dbReference>
<feature type="transmembrane region" description="Helical" evidence="1">
    <location>
        <begin position="79"/>
        <end position="99"/>
    </location>
</feature>
<dbReference type="Gene3D" id="1.10.3210.10">
    <property type="entry name" value="Hypothetical protein af1432"/>
    <property type="match status" value="1"/>
</dbReference>
<dbReference type="InterPro" id="IPR037522">
    <property type="entry name" value="HD_GYP_dom"/>
</dbReference>
<reference evidence="4" key="1">
    <citation type="submission" date="2016-10" db="EMBL/GenBank/DDBJ databases">
        <title>The complete genome sequence of the rumen bacterium Butyrivibrio hungatei MB2003.</title>
        <authorList>
            <person name="Palevich N."/>
            <person name="Kelly W.J."/>
            <person name="Leahy S.C."/>
            <person name="Altermann E."/>
            <person name="Rakonjac J."/>
            <person name="Attwood G.T."/>
        </authorList>
    </citation>
    <scope>NUCLEOTIDE SEQUENCE [LARGE SCALE GENOMIC DNA]</scope>
    <source>
        <strain evidence="4">MB2003</strain>
    </source>
</reference>
<dbReference type="AlphaFoldDB" id="A0A1D9P1N3"/>
<dbReference type="Proteomes" id="UP000179284">
    <property type="component" value="Chromosome I"/>
</dbReference>
<protein>
    <submittedName>
        <fullName evidence="3">HD family phosphohydrolase</fullName>
    </submittedName>
</protein>
<feature type="transmembrane region" description="Helical" evidence="1">
    <location>
        <begin position="12"/>
        <end position="29"/>
    </location>
</feature>
<evidence type="ECO:0000313" key="3">
    <source>
        <dbReference type="EMBL" id="AOZ96413.1"/>
    </source>
</evidence>
<proteinExistence type="predicted"/>
<gene>
    <name evidence="3" type="ORF">bhn_I1380</name>
</gene>
<dbReference type="OrthoDB" id="9804747at2"/>
<sequence length="787" mass="90100">MFDFIRTYQLDIMLALSAACLSFVVLLCFTQSLDKRRKTILLYMELSATFLLLFDRQAYLYSGVLTKTGYIMVRVSNFLVFFMTTAVILIFNYYIINLIKDYDKSYKIPKRLQFVTIGCLIQLLLVVASQFNDFIYYIDENNIYHRGKGFLLCYILPVVCPFIQYSVIVRFKRFFSKLIYISLILYITVPITVALIQIFTYGISIVNMSLVAVSISLYIFAYLDINRTVARAHQIEIGKLKEDELRMKRLFNQTANSFVKAMEQKGIYEKGYIFNLANLARAIAEGAGNEPDKCDEVYYAALLYNVGTLCLPDVVILNKNAPSPADELLIKEIPILSSNILSGIDEYPFLKNAAKYCHENYDGSGYPDGLKGNNIPQAARIIAVAESYIKMTGGGDDEEALPYIIMREEFIKNAGIIYDPIYANIMIHLMDKENLIKADKSVRETEIQCKLYKEKVSTGIELTDMITIIQFEAEPIEHKEGEFSTPSIIVFDSYDMHHHTNPRAVKAYRYQEYAEIWPDGKYVSTSARNMEVKVIEHKNRSEYDAFGMYEITASKYDDHIKIEMTNSCCTVSAIISLYDNSKSAYIGLTGENCYIKNIAYKKTDTRIDSLSIAKISDSLIYTDRLESDIPNIQIDKTRSAYTKSVLIDEEFRIDFHSLSLPSSNLVWHCPYVVIFYSDDGKVFGEGYKEYTLIKLNGEISGNSSFADNNFNMKKKESFPGWDKWREINKEGLEYSVLFMKRGNKVETVTETLGISIDNTTILRDHNDKVYVALTGDEVALTDIRIVR</sequence>
<keyword evidence="1" id="KW-0472">Membrane</keyword>
<dbReference type="CDD" id="cd00077">
    <property type="entry name" value="HDc"/>
    <property type="match status" value="1"/>
</dbReference>
<dbReference type="PROSITE" id="PS51832">
    <property type="entry name" value="HD_GYP"/>
    <property type="match status" value="1"/>
</dbReference>
<dbReference type="SUPFAM" id="SSF109604">
    <property type="entry name" value="HD-domain/PDEase-like"/>
    <property type="match status" value="1"/>
</dbReference>
<evidence type="ECO:0000259" key="2">
    <source>
        <dbReference type="PROSITE" id="PS51832"/>
    </source>
</evidence>
<feature type="transmembrane region" description="Helical" evidence="1">
    <location>
        <begin position="149"/>
        <end position="171"/>
    </location>
</feature>
<name>A0A1D9P1N3_9FIRM</name>
<feature type="transmembrane region" description="Helical" evidence="1">
    <location>
        <begin position="178"/>
        <end position="199"/>
    </location>
</feature>
<dbReference type="InterPro" id="IPR052020">
    <property type="entry name" value="Cyclic_di-GMP/3'3'-cGAMP_PDE"/>
</dbReference>
<keyword evidence="1" id="KW-1133">Transmembrane helix</keyword>
<dbReference type="InterPro" id="IPR003607">
    <property type="entry name" value="HD/PDEase_dom"/>
</dbReference>
<keyword evidence="1" id="KW-0812">Transmembrane</keyword>
<organism evidence="3 4">
    <name type="scientific">Butyrivibrio hungatei</name>
    <dbReference type="NCBI Taxonomy" id="185008"/>
    <lineage>
        <taxon>Bacteria</taxon>
        <taxon>Bacillati</taxon>
        <taxon>Bacillota</taxon>
        <taxon>Clostridia</taxon>
        <taxon>Lachnospirales</taxon>
        <taxon>Lachnospiraceae</taxon>
        <taxon>Butyrivibrio</taxon>
    </lineage>
</organism>
<dbReference type="Pfam" id="PF13487">
    <property type="entry name" value="HD_5"/>
    <property type="match status" value="1"/>
</dbReference>
<evidence type="ECO:0000256" key="1">
    <source>
        <dbReference type="SAM" id="Phobius"/>
    </source>
</evidence>
<evidence type="ECO:0000313" key="4">
    <source>
        <dbReference type="Proteomes" id="UP000179284"/>
    </source>
</evidence>
<dbReference type="EMBL" id="CP017831">
    <property type="protein sequence ID" value="AOZ96413.1"/>
    <property type="molecule type" value="Genomic_DNA"/>
</dbReference>
<dbReference type="KEGG" id="bhu:bhn_I1380"/>
<keyword evidence="4" id="KW-1185">Reference proteome</keyword>
<dbReference type="PANTHER" id="PTHR45228:SF4">
    <property type="entry name" value="LIPOPROTEIN"/>
    <property type="match status" value="1"/>
</dbReference>
<feature type="domain" description="HD-GYP" evidence="2">
    <location>
        <begin position="247"/>
        <end position="442"/>
    </location>
</feature>
<accession>A0A1D9P1N3</accession>
<feature type="transmembrane region" description="Helical" evidence="1">
    <location>
        <begin position="205"/>
        <end position="223"/>
    </location>
</feature>